<dbReference type="STRING" id="686832.A0A0C3CLN8"/>
<dbReference type="PANTHER" id="PTHR13056:SF0">
    <property type="entry name" value="VACUOLAR FUSION PROTEIN CCZ1 HOMOLOG-RELATED"/>
    <property type="match status" value="1"/>
</dbReference>
<accession>A0A0C3CLN8</accession>
<feature type="compositionally biased region" description="Polar residues" evidence="1">
    <location>
        <begin position="428"/>
        <end position="453"/>
    </location>
</feature>
<dbReference type="PANTHER" id="PTHR13056">
    <property type="entry name" value="VACUOLAR FUSION PROTEIN CCZ1 HOMOLOG-RELATED"/>
    <property type="match status" value="1"/>
</dbReference>
<reference evidence="2 3" key="1">
    <citation type="submission" date="2014-04" db="EMBL/GenBank/DDBJ databases">
        <authorList>
            <consortium name="DOE Joint Genome Institute"/>
            <person name="Kuo A."/>
            <person name="Gay G."/>
            <person name="Dore J."/>
            <person name="Kohler A."/>
            <person name="Nagy L.G."/>
            <person name="Floudas D."/>
            <person name="Copeland A."/>
            <person name="Barry K.W."/>
            <person name="Cichocki N."/>
            <person name="Veneault-Fourrey C."/>
            <person name="LaButti K."/>
            <person name="Lindquist E.A."/>
            <person name="Lipzen A."/>
            <person name="Lundell T."/>
            <person name="Morin E."/>
            <person name="Murat C."/>
            <person name="Sun H."/>
            <person name="Tunlid A."/>
            <person name="Henrissat B."/>
            <person name="Grigoriev I.V."/>
            <person name="Hibbett D.S."/>
            <person name="Martin F."/>
            <person name="Nordberg H.P."/>
            <person name="Cantor M.N."/>
            <person name="Hua S.X."/>
        </authorList>
    </citation>
    <scope>NUCLEOTIDE SEQUENCE [LARGE SCALE GENOMIC DNA]</scope>
    <source>
        <strain evidence="3">h7</strain>
    </source>
</reference>
<sequence length="665" mass="73615">MNRIPPNLLYLTIYNPTLRPTGPVDDDNEDAEEQAHILFYTSKERAVSRDRMLRQIGLAKALVNFAELFNPDDPCEIQCPFSIEEDDYGVSGAQLLDTCSGFPSHGIEVARLPRVADPKSKSKVKDKSLDTGKEKETAPIYDYEDGSVHDAALRAHILMGYERFKLIHGSFTSILATLGQQALELQLERFWTVWAWSWDLEERAEFGEYFGSPLHPCFSTLTPLVDDFQEKLSTGMAPVVLTRPYIIPSERFNAARYPSTLAVHLSTMIPQHLDTSQSSDTLNTLASSVDTIRAHRGAESNDNKPSFNKPNPHNGSGNFLGMPVVNMNMDMRKWNWPGYLTFGKGNSHKPPGERSSNPIPGKEKPETAANSDVTSQVEVQVNRDALEEAISCDSMSLASRAGNGSAKEDARVDKPSSVNESDPAPGNEQPSPEANQVVLESTKSPSVTFSDRPNSIRPPSPPLLPEFSMTKVHLAPFQDPTNTRRVAIHYHIRNGFMLALINMQDQADENHEAEAFDLQVAAEEAIKLFEDLESAIYDAGLKSLSESLPSATKILQTQDRYLISARQYMHSSPGFTSSSSHLFNAKAILDRDSEITEVFSRGQNPQHWHIGKRGLGVSPENEGDCSEEAVFMEVFRKEASLTDVDNVLTGLVKKSGLVDVIPALK</sequence>
<evidence type="ECO:0000313" key="3">
    <source>
        <dbReference type="Proteomes" id="UP000053424"/>
    </source>
</evidence>
<dbReference type="GO" id="GO:0016192">
    <property type="term" value="P:vesicle-mediated transport"/>
    <property type="evidence" value="ECO:0007669"/>
    <property type="project" value="InterPro"/>
</dbReference>
<protein>
    <recommendedName>
        <fullName evidence="4">CCZ1/INTU/HSP4 first Longin domain-containing protein</fullName>
    </recommendedName>
</protein>
<dbReference type="AlphaFoldDB" id="A0A0C3CLN8"/>
<keyword evidence="3" id="KW-1185">Reference proteome</keyword>
<gene>
    <name evidence="2" type="ORF">M413DRAFT_25115</name>
</gene>
<feature type="region of interest" description="Disordered" evidence="1">
    <location>
        <begin position="345"/>
        <end position="375"/>
    </location>
</feature>
<organism evidence="2 3">
    <name type="scientific">Hebeloma cylindrosporum</name>
    <dbReference type="NCBI Taxonomy" id="76867"/>
    <lineage>
        <taxon>Eukaryota</taxon>
        <taxon>Fungi</taxon>
        <taxon>Dikarya</taxon>
        <taxon>Basidiomycota</taxon>
        <taxon>Agaricomycotina</taxon>
        <taxon>Agaricomycetes</taxon>
        <taxon>Agaricomycetidae</taxon>
        <taxon>Agaricales</taxon>
        <taxon>Agaricineae</taxon>
        <taxon>Hymenogastraceae</taxon>
        <taxon>Hebeloma</taxon>
    </lineage>
</organism>
<evidence type="ECO:0000256" key="1">
    <source>
        <dbReference type="SAM" id="MobiDB-lite"/>
    </source>
</evidence>
<evidence type="ECO:0008006" key="4">
    <source>
        <dbReference type="Google" id="ProtNLM"/>
    </source>
</evidence>
<dbReference type="GO" id="GO:0035658">
    <property type="term" value="C:Mon1-Ccz1 complex"/>
    <property type="evidence" value="ECO:0007669"/>
    <property type="project" value="InterPro"/>
</dbReference>
<evidence type="ECO:0000313" key="2">
    <source>
        <dbReference type="EMBL" id="KIM44666.1"/>
    </source>
</evidence>
<dbReference type="Proteomes" id="UP000053424">
    <property type="component" value="Unassembled WGS sequence"/>
</dbReference>
<feature type="region of interest" description="Disordered" evidence="1">
    <location>
        <begin position="399"/>
        <end position="463"/>
    </location>
</feature>
<dbReference type="OrthoDB" id="240546at2759"/>
<feature type="compositionally biased region" description="Polar residues" evidence="1">
    <location>
        <begin position="303"/>
        <end position="317"/>
    </location>
</feature>
<feature type="region of interest" description="Disordered" evidence="1">
    <location>
        <begin position="297"/>
        <end position="319"/>
    </location>
</feature>
<dbReference type="EMBL" id="KN831773">
    <property type="protein sequence ID" value="KIM44666.1"/>
    <property type="molecule type" value="Genomic_DNA"/>
</dbReference>
<proteinExistence type="predicted"/>
<reference evidence="3" key="2">
    <citation type="submission" date="2015-01" db="EMBL/GenBank/DDBJ databases">
        <title>Evolutionary Origins and Diversification of the Mycorrhizal Mutualists.</title>
        <authorList>
            <consortium name="DOE Joint Genome Institute"/>
            <consortium name="Mycorrhizal Genomics Consortium"/>
            <person name="Kohler A."/>
            <person name="Kuo A."/>
            <person name="Nagy L.G."/>
            <person name="Floudas D."/>
            <person name="Copeland A."/>
            <person name="Barry K.W."/>
            <person name="Cichocki N."/>
            <person name="Veneault-Fourrey C."/>
            <person name="LaButti K."/>
            <person name="Lindquist E.A."/>
            <person name="Lipzen A."/>
            <person name="Lundell T."/>
            <person name="Morin E."/>
            <person name="Murat C."/>
            <person name="Riley R."/>
            <person name="Ohm R."/>
            <person name="Sun H."/>
            <person name="Tunlid A."/>
            <person name="Henrissat B."/>
            <person name="Grigoriev I.V."/>
            <person name="Hibbett D.S."/>
            <person name="Martin F."/>
        </authorList>
    </citation>
    <scope>NUCLEOTIDE SEQUENCE [LARGE SCALE GENOMIC DNA]</scope>
    <source>
        <strain evidence="3">h7</strain>
    </source>
</reference>
<name>A0A0C3CLN8_HEBCY</name>
<dbReference type="HOGENOM" id="CLU_012738_0_0_1"/>
<dbReference type="InterPro" id="IPR013176">
    <property type="entry name" value="Ccz1"/>
</dbReference>